<feature type="domain" description="GGDEF" evidence="5">
    <location>
        <begin position="1039"/>
        <end position="1178"/>
    </location>
</feature>
<evidence type="ECO:0000256" key="3">
    <source>
        <dbReference type="ARBA" id="ARBA00034247"/>
    </source>
</evidence>
<dbReference type="NCBIfam" id="TIGR00254">
    <property type="entry name" value="GGDEF"/>
    <property type="match status" value="1"/>
</dbReference>
<dbReference type="GO" id="GO:0005886">
    <property type="term" value="C:plasma membrane"/>
    <property type="evidence" value="ECO:0007669"/>
    <property type="project" value="TreeGrafter"/>
</dbReference>
<gene>
    <name evidence="6" type="ORF">MACH26_38480</name>
</gene>
<dbReference type="SUPFAM" id="SSF55781">
    <property type="entry name" value="GAF domain-like"/>
    <property type="match status" value="1"/>
</dbReference>
<dbReference type="SUPFAM" id="SSF63829">
    <property type="entry name" value="Calcium-dependent phosphotriesterase"/>
    <property type="match status" value="3"/>
</dbReference>
<dbReference type="Pfam" id="PF07495">
    <property type="entry name" value="Y_Y_Y"/>
    <property type="match status" value="1"/>
</dbReference>
<comment type="catalytic activity">
    <reaction evidence="3">
        <text>2 GTP = 3',3'-c-di-GMP + 2 diphosphate</text>
        <dbReference type="Rhea" id="RHEA:24898"/>
        <dbReference type="ChEBI" id="CHEBI:33019"/>
        <dbReference type="ChEBI" id="CHEBI:37565"/>
        <dbReference type="ChEBI" id="CHEBI:58805"/>
        <dbReference type="EC" id="2.7.7.65"/>
    </reaction>
</comment>
<dbReference type="AlphaFoldDB" id="A0AA48KTM2"/>
<dbReference type="InterPro" id="IPR043128">
    <property type="entry name" value="Rev_trsase/Diguanyl_cyclase"/>
</dbReference>
<dbReference type="Pfam" id="PF13185">
    <property type="entry name" value="GAF_2"/>
    <property type="match status" value="1"/>
</dbReference>
<accession>A0AA48KTM2</accession>
<comment type="cofactor">
    <cofactor evidence="1">
        <name>Mg(2+)</name>
        <dbReference type="ChEBI" id="CHEBI:18420"/>
    </cofactor>
</comment>
<protein>
    <recommendedName>
        <fullName evidence="2">diguanylate cyclase</fullName>
        <ecNumber evidence="2">2.7.7.65</ecNumber>
    </recommendedName>
</protein>
<dbReference type="InterPro" id="IPR029787">
    <property type="entry name" value="Nucleotide_cyclase"/>
</dbReference>
<proteinExistence type="predicted"/>
<dbReference type="SMART" id="SM00065">
    <property type="entry name" value="GAF"/>
    <property type="match status" value="1"/>
</dbReference>
<dbReference type="FunFam" id="3.30.70.270:FF:000001">
    <property type="entry name" value="Diguanylate cyclase domain protein"/>
    <property type="match status" value="1"/>
</dbReference>
<evidence type="ECO:0000256" key="1">
    <source>
        <dbReference type="ARBA" id="ARBA00001946"/>
    </source>
</evidence>
<dbReference type="InterPro" id="IPR050469">
    <property type="entry name" value="Diguanylate_Cyclase"/>
</dbReference>
<evidence type="ECO:0000313" key="6">
    <source>
        <dbReference type="EMBL" id="BDX08327.1"/>
    </source>
</evidence>
<dbReference type="SUPFAM" id="SSF55073">
    <property type="entry name" value="Nucleotide cyclase"/>
    <property type="match status" value="1"/>
</dbReference>
<keyword evidence="7" id="KW-1185">Reference proteome</keyword>
<dbReference type="SMART" id="SM00267">
    <property type="entry name" value="GGDEF"/>
    <property type="match status" value="1"/>
</dbReference>
<evidence type="ECO:0000256" key="4">
    <source>
        <dbReference type="SAM" id="Phobius"/>
    </source>
</evidence>
<dbReference type="CDD" id="cd01949">
    <property type="entry name" value="GGDEF"/>
    <property type="match status" value="1"/>
</dbReference>
<dbReference type="Gene3D" id="3.30.70.270">
    <property type="match status" value="1"/>
</dbReference>
<reference evidence="6" key="1">
    <citation type="submission" date="2023-01" db="EMBL/GenBank/DDBJ databases">
        <title>Complete genome sequence of Planctobacterium marinum strain Dej080120_11.</title>
        <authorList>
            <person name="Ueki S."/>
            <person name="Maruyama F."/>
        </authorList>
    </citation>
    <scope>NUCLEOTIDE SEQUENCE</scope>
    <source>
        <strain evidence="6">Dej080120_11</strain>
    </source>
</reference>
<dbReference type="GO" id="GO:1902201">
    <property type="term" value="P:negative regulation of bacterial-type flagellum-dependent cell motility"/>
    <property type="evidence" value="ECO:0007669"/>
    <property type="project" value="TreeGrafter"/>
</dbReference>
<dbReference type="InterPro" id="IPR029016">
    <property type="entry name" value="GAF-like_dom_sf"/>
</dbReference>
<dbReference type="KEGG" id="pmaw:MACH26_38480"/>
<dbReference type="Gene3D" id="3.30.450.40">
    <property type="match status" value="1"/>
</dbReference>
<dbReference type="Gene3D" id="2.60.40.10">
    <property type="entry name" value="Immunoglobulins"/>
    <property type="match status" value="1"/>
</dbReference>
<feature type="transmembrane region" description="Helical" evidence="4">
    <location>
        <begin position="786"/>
        <end position="806"/>
    </location>
</feature>
<dbReference type="Gene3D" id="2.130.10.10">
    <property type="entry name" value="YVTN repeat-like/Quinoprotein amine dehydrogenase"/>
    <property type="match status" value="3"/>
</dbReference>
<sequence length="1221" mass="137540">MLPGLPPKAYSSSELFELGEWYFESFEELEDLGIDVITVIIQDQRGFIWLGAQSGLVRYDGYEFKKYMPDPQNPHAISGRYIQSITEIGEQIWVGTYSDGLSIYNPDTDSFTSYSHDREDPLSLADNDVRAIVPVGEHVFLGTRGGINIFTRDGRSLGIVQVRGCENVLSKGRVNTLFSEANNLWIGTVNGLCRLNMPGFIDAGQIWQGTELKEFDGHNVYYLAVDYLKQIWVGTTNFGAAVIQPGSLTVTAIPYDPNDPSKVNAPWVDEMLQVDDEVWLATATAGIAVVDAKTLQVKRHIRRQEGIPNTLTLDDISAFLQDDSGLIWIGTWGGGLNRFNPANKAFRSLRPNHLKTNTLTHPDIRAIEELQNGEIWVGSFVNGIDVINPEHGVIRGFRPDQTDPLALQGGYVFSIEQMPDGDIWVATLDHGIFRYLPEVDGFRQFVDHPELPDNTVRTLLAEGERWLWVGTDAGLSLMDTQTETLQSFKLQDVRGQTFDKVIESIVVFGGVGWIATNQGLYIADRETMTVVPVVSPKGRGLADNFITDIHISSDNHLYFANSLGFDRLTAWDPTGINQGEVTAEFESIAAKIGRPGERLGNNILEDNSGRLWVKNSVVDPSDWSLTRIDKSAGWDVGNMWIGSNHKLRDGTLMFGGTRGILLIRPELYETWTFEPRLVVTAIARDSEKVAPADAKPLVLTPEVESFYIEFAALDYSGSERLQYQYKMQGYDSNWINTSARNRRATYSRLQPGEYQLQVRGTNKEGIWSNQMVTVDILQRPAWYETWWFRTIAALVISMLLFGFYSYRVTMLNRQKQALDKLVASRTADIELLGKIGKDITSSLDLEEVMNAVNRHVSKLIDTQVFLMGFVDEDKQLIKIQFLKEDGIRCQSLEYELSEHNRPAVWCVQNKAALITNNRLELLDYVEEIQQPKFGETMESIVYLPLVIHDKVVGCLSLQSPKQNAYTENDIEVLQKVASYAAIALDNAESHSKLESALSEIERISLTDQLTGAKNRRFLENIMPVEMARIKRARADNSPIELGFVLLDIDHFKAVNDTWGHDVGDQLLTQFVELLHKLCRESDWVVRLGGEEFVVVAQIEEEGQLAKLAERLRKGVQEFEFAIDADLVLQKTCSIGLVTVPFVNGDFSKINWQKCLNIADRALYAAKNNGRNAWVAIFANQSLIEADIYDQVLKSPDKLREEGRITCVTSFAEDKSWRFNQD</sequence>
<dbReference type="InterPro" id="IPR015943">
    <property type="entry name" value="WD40/YVTN_repeat-like_dom_sf"/>
</dbReference>
<dbReference type="InterPro" id="IPR013783">
    <property type="entry name" value="Ig-like_fold"/>
</dbReference>
<evidence type="ECO:0000313" key="7">
    <source>
        <dbReference type="Proteomes" id="UP001333710"/>
    </source>
</evidence>
<dbReference type="InterPro" id="IPR003018">
    <property type="entry name" value="GAF"/>
</dbReference>
<evidence type="ECO:0000259" key="5">
    <source>
        <dbReference type="PROSITE" id="PS50887"/>
    </source>
</evidence>
<keyword evidence="4" id="KW-0812">Transmembrane</keyword>
<dbReference type="InterPro" id="IPR011123">
    <property type="entry name" value="Y_Y_Y"/>
</dbReference>
<keyword evidence="4" id="KW-1133">Transmembrane helix</keyword>
<dbReference type="GO" id="GO:0043709">
    <property type="term" value="P:cell adhesion involved in single-species biofilm formation"/>
    <property type="evidence" value="ECO:0007669"/>
    <property type="project" value="TreeGrafter"/>
</dbReference>
<keyword evidence="4" id="KW-0472">Membrane</keyword>
<dbReference type="EMBL" id="AP027272">
    <property type="protein sequence ID" value="BDX08327.1"/>
    <property type="molecule type" value="Genomic_DNA"/>
</dbReference>
<dbReference type="Pfam" id="PF00990">
    <property type="entry name" value="GGDEF"/>
    <property type="match status" value="1"/>
</dbReference>
<organism evidence="6 7">
    <name type="scientific">Planctobacterium marinum</name>
    <dbReference type="NCBI Taxonomy" id="1631968"/>
    <lineage>
        <taxon>Bacteria</taxon>
        <taxon>Pseudomonadati</taxon>
        <taxon>Pseudomonadota</taxon>
        <taxon>Gammaproteobacteria</taxon>
        <taxon>Alteromonadales</taxon>
        <taxon>Alteromonadaceae</taxon>
        <taxon>Planctobacterium</taxon>
    </lineage>
</organism>
<dbReference type="PANTHER" id="PTHR45138">
    <property type="entry name" value="REGULATORY COMPONENTS OF SENSORY TRANSDUCTION SYSTEM"/>
    <property type="match status" value="1"/>
</dbReference>
<dbReference type="EC" id="2.7.7.65" evidence="2"/>
<name>A0AA48KTM2_9ALTE</name>
<dbReference type="Proteomes" id="UP001333710">
    <property type="component" value="Chromosome"/>
</dbReference>
<dbReference type="PROSITE" id="PS50887">
    <property type="entry name" value="GGDEF"/>
    <property type="match status" value="1"/>
</dbReference>
<dbReference type="InterPro" id="IPR000160">
    <property type="entry name" value="GGDEF_dom"/>
</dbReference>
<dbReference type="PANTHER" id="PTHR45138:SF9">
    <property type="entry name" value="DIGUANYLATE CYCLASE DGCM-RELATED"/>
    <property type="match status" value="1"/>
</dbReference>
<evidence type="ECO:0000256" key="2">
    <source>
        <dbReference type="ARBA" id="ARBA00012528"/>
    </source>
</evidence>
<dbReference type="GO" id="GO:0052621">
    <property type="term" value="F:diguanylate cyclase activity"/>
    <property type="evidence" value="ECO:0007669"/>
    <property type="project" value="UniProtKB-EC"/>
</dbReference>